<gene>
    <name evidence="1" type="ORF">EM808_27785</name>
</gene>
<name>A0A3S2WYJ4_9BACI</name>
<dbReference type="Proteomes" id="UP000288024">
    <property type="component" value="Unassembled WGS sequence"/>
</dbReference>
<proteinExistence type="predicted"/>
<dbReference type="EMBL" id="RZTZ01000032">
    <property type="protein sequence ID" value="RVT56353.1"/>
    <property type="molecule type" value="Genomic_DNA"/>
</dbReference>
<evidence type="ECO:0000313" key="1">
    <source>
        <dbReference type="EMBL" id="RVT56353.1"/>
    </source>
</evidence>
<keyword evidence="2" id="KW-1185">Reference proteome</keyword>
<dbReference type="AlphaFoldDB" id="A0A3S2WYJ4"/>
<comment type="caution">
    <text evidence="1">The sequence shown here is derived from an EMBL/GenBank/DDBJ whole genome shotgun (WGS) entry which is preliminary data.</text>
</comment>
<accession>A0A3S2WYJ4</accession>
<organism evidence="1 2">
    <name type="scientific">Niallia taxi</name>
    <dbReference type="NCBI Taxonomy" id="2499688"/>
    <lineage>
        <taxon>Bacteria</taxon>
        <taxon>Bacillati</taxon>
        <taxon>Bacillota</taxon>
        <taxon>Bacilli</taxon>
        <taxon>Bacillales</taxon>
        <taxon>Bacillaceae</taxon>
        <taxon>Niallia</taxon>
    </lineage>
</organism>
<sequence length="77" mass="8995">MGLKELIDFLNKLELSNIFYKLNKVRDDAIMVEIAVPGQRWEVEFMEDGTVEIEKFISDGDFYDGKEIETLIKDFSD</sequence>
<evidence type="ECO:0000313" key="2">
    <source>
        <dbReference type="Proteomes" id="UP000288024"/>
    </source>
</evidence>
<dbReference type="GeneID" id="87620427"/>
<dbReference type="RefSeq" id="WP_127742976.1">
    <property type="nucleotide sequence ID" value="NZ_CAJCKN010000226.1"/>
</dbReference>
<protein>
    <submittedName>
        <fullName evidence="1">Uncharacterized protein</fullName>
    </submittedName>
</protein>
<reference evidence="1 2" key="1">
    <citation type="submission" date="2019-01" db="EMBL/GenBank/DDBJ databases">
        <title>Bacillus sp. M5HDSG1-1, whole genome shotgun sequence.</title>
        <authorList>
            <person name="Tuo L."/>
        </authorList>
    </citation>
    <scope>NUCLEOTIDE SEQUENCE [LARGE SCALE GENOMIC DNA]</scope>
    <source>
        <strain evidence="1 2">M5HDSG1-1</strain>
    </source>
</reference>